<keyword evidence="2" id="KW-0812">Transmembrane</keyword>
<sequence length="236" mass="24238">MTATQPRPLAVRVRAVVLLGLGVAAGAGAITVLSLIMRSVSAVGGSCADGGPYVSAQPCPDGTGAAMLQVLGLALLCFVGVLYGTSVLKAPNPLWLGWPALFLTLGWNFLEDGFDPPDGSGGVIGGFVFCGVLFVLMGAAPLLLGIGMLRTSGRDRKRQAGPPPAVVSHPHLERPGPIAPRPPEEPDLPGGDDPRASALSVAGRLERLAALHASGELTAEEYRLAKAATLREEAPR</sequence>
<evidence type="ECO:0000256" key="2">
    <source>
        <dbReference type="SAM" id="Phobius"/>
    </source>
</evidence>
<feature type="transmembrane region" description="Helical" evidence="2">
    <location>
        <begin position="66"/>
        <end position="85"/>
    </location>
</feature>
<dbReference type="STRING" id="673521.SAMN05660991_01992"/>
<reference evidence="5" key="1">
    <citation type="submission" date="2016-10" db="EMBL/GenBank/DDBJ databases">
        <authorList>
            <person name="Varghese N."/>
            <person name="Submissions S."/>
        </authorList>
    </citation>
    <scope>NUCLEOTIDE SEQUENCE [LARGE SCALE GENOMIC DNA]</scope>
    <source>
        <strain evidence="5">DSM 45413</strain>
    </source>
</reference>
<protein>
    <recommendedName>
        <fullName evidence="3">SHOCT domain-containing protein</fullName>
    </recommendedName>
</protein>
<dbReference type="RefSeq" id="WP_139220454.1">
    <property type="nucleotide sequence ID" value="NZ_FOEE01000005.1"/>
</dbReference>
<feature type="transmembrane region" description="Helical" evidence="2">
    <location>
        <begin position="92"/>
        <end position="110"/>
    </location>
</feature>
<proteinExistence type="predicted"/>
<keyword evidence="2" id="KW-0472">Membrane</keyword>
<evidence type="ECO:0000259" key="3">
    <source>
        <dbReference type="Pfam" id="PF09851"/>
    </source>
</evidence>
<dbReference type="Proteomes" id="UP000198960">
    <property type="component" value="Unassembled WGS sequence"/>
</dbReference>
<name>A0A1H8T126_9ACTN</name>
<feature type="region of interest" description="Disordered" evidence="1">
    <location>
        <begin position="154"/>
        <end position="197"/>
    </location>
</feature>
<accession>A0A1H8T126</accession>
<evidence type="ECO:0000256" key="1">
    <source>
        <dbReference type="SAM" id="MobiDB-lite"/>
    </source>
</evidence>
<feature type="transmembrane region" description="Helical" evidence="2">
    <location>
        <begin position="122"/>
        <end position="149"/>
    </location>
</feature>
<keyword evidence="5" id="KW-1185">Reference proteome</keyword>
<dbReference type="InterPro" id="IPR018649">
    <property type="entry name" value="SHOCT"/>
</dbReference>
<evidence type="ECO:0000313" key="5">
    <source>
        <dbReference type="Proteomes" id="UP000198960"/>
    </source>
</evidence>
<dbReference type="EMBL" id="FOEE01000005">
    <property type="protein sequence ID" value="SEO84690.1"/>
    <property type="molecule type" value="Genomic_DNA"/>
</dbReference>
<evidence type="ECO:0000313" key="4">
    <source>
        <dbReference type="EMBL" id="SEO84690.1"/>
    </source>
</evidence>
<keyword evidence="2" id="KW-1133">Transmembrane helix</keyword>
<gene>
    <name evidence="4" type="ORF">SAMN05660991_01992</name>
</gene>
<feature type="domain" description="SHOCT" evidence="3">
    <location>
        <begin position="204"/>
        <end position="227"/>
    </location>
</feature>
<dbReference type="AlphaFoldDB" id="A0A1H8T126"/>
<dbReference type="OrthoDB" id="5065100at2"/>
<feature type="transmembrane region" description="Helical" evidence="2">
    <location>
        <begin position="15"/>
        <end position="36"/>
    </location>
</feature>
<dbReference type="Pfam" id="PF09851">
    <property type="entry name" value="SHOCT"/>
    <property type="match status" value="1"/>
</dbReference>
<organism evidence="4 5">
    <name type="scientific">Trujillonella endophytica</name>
    <dbReference type="NCBI Taxonomy" id="673521"/>
    <lineage>
        <taxon>Bacteria</taxon>
        <taxon>Bacillati</taxon>
        <taxon>Actinomycetota</taxon>
        <taxon>Actinomycetes</taxon>
        <taxon>Geodermatophilales</taxon>
        <taxon>Geodermatophilaceae</taxon>
        <taxon>Trujillonella</taxon>
    </lineage>
</organism>